<keyword evidence="6" id="KW-0813">Transport</keyword>
<keyword evidence="2" id="KW-1003">Cell membrane</keyword>
<accession>A0AAE3HKF1</accession>
<dbReference type="AlphaFoldDB" id="A0AAE3HKF1"/>
<evidence type="ECO:0000259" key="8">
    <source>
        <dbReference type="Pfam" id="PF01618"/>
    </source>
</evidence>
<name>A0AAE3HKF1_9GAMM</name>
<feature type="transmembrane region" description="Helical" evidence="7">
    <location>
        <begin position="20"/>
        <end position="44"/>
    </location>
</feature>
<dbReference type="Pfam" id="PF01618">
    <property type="entry name" value="MotA_ExbB"/>
    <property type="match status" value="1"/>
</dbReference>
<dbReference type="EMBL" id="JANUCT010000003">
    <property type="protein sequence ID" value="MCS3902557.1"/>
    <property type="molecule type" value="Genomic_DNA"/>
</dbReference>
<keyword evidence="6" id="KW-0653">Protein transport</keyword>
<comment type="subcellular location">
    <subcellularLocation>
        <location evidence="1">Cell membrane</location>
        <topology evidence="1">Multi-pass membrane protein</topology>
    </subcellularLocation>
    <subcellularLocation>
        <location evidence="6">Membrane</location>
        <topology evidence="6">Multi-pass membrane protein</topology>
    </subcellularLocation>
</comment>
<comment type="similarity">
    <text evidence="6">Belongs to the exbB/tolQ family.</text>
</comment>
<dbReference type="InterPro" id="IPR002898">
    <property type="entry name" value="MotA_ExbB_proton_chnl"/>
</dbReference>
<feature type="domain" description="MotA/TolQ/ExbB proton channel" evidence="8">
    <location>
        <begin position="68"/>
        <end position="164"/>
    </location>
</feature>
<protein>
    <submittedName>
        <fullName evidence="9">Biopolymer transport protein ExbB</fullName>
    </submittedName>
</protein>
<dbReference type="InterPro" id="IPR050790">
    <property type="entry name" value="ExbB/TolQ_transport"/>
</dbReference>
<evidence type="ECO:0000256" key="6">
    <source>
        <dbReference type="RuleBase" id="RU004057"/>
    </source>
</evidence>
<comment type="caution">
    <text evidence="9">The sequence shown here is derived from an EMBL/GenBank/DDBJ whole genome shotgun (WGS) entry which is preliminary data.</text>
</comment>
<keyword evidence="10" id="KW-1185">Reference proteome</keyword>
<sequence length="172" mass="19311">MPEYVEQLIVFFERGGPVLVGILCVSTLLWILILERYCFLYFTYPKRLRSIIQRWQQRSDKSSWHALRLREGLSAEINLALQSYLTPIQTITQILPLLGLLGTVTGMIAIFDVITVFGTGNARGMADGIGRALLPTTAGLTTAIAGLYFSANLRHRAKVERQRAQDQLNISE</sequence>
<feature type="transmembrane region" description="Helical" evidence="7">
    <location>
        <begin position="94"/>
        <end position="117"/>
    </location>
</feature>
<dbReference type="PANTHER" id="PTHR30625">
    <property type="entry name" value="PROTEIN TOLQ"/>
    <property type="match status" value="1"/>
</dbReference>
<dbReference type="GO" id="GO:0017038">
    <property type="term" value="P:protein import"/>
    <property type="evidence" value="ECO:0007669"/>
    <property type="project" value="TreeGrafter"/>
</dbReference>
<keyword evidence="4 7" id="KW-1133">Transmembrane helix</keyword>
<evidence type="ECO:0000256" key="1">
    <source>
        <dbReference type="ARBA" id="ARBA00004651"/>
    </source>
</evidence>
<proteinExistence type="inferred from homology"/>
<evidence type="ECO:0000256" key="2">
    <source>
        <dbReference type="ARBA" id="ARBA00022475"/>
    </source>
</evidence>
<evidence type="ECO:0000256" key="7">
    <source>
        <dbReference type="SAM" id="Phobius"/>
    </source>
</evidence>
<evidence type="ECO:0000256" key="4">
    <source>
        <dbReference type="ARBA" id="ARBA00022989"/>
    </source>
</evidence>
<organism evidence="9 10">
    <name type="scientific">Methylohalomonas lacus</name>
    <dbReference type="NCBI Taxonomy" id="398773"/>
    <lineage>
        <taxon>Bacteria</taxon>
        <taxon>Pseudomonadati</taxon>
        <taxon>Pseudomonadota</taxon>
        <taxon>Gammaproteobacteria</taxon>
        <taxon>Methylohalomonadales</taxon>
        <taxon>Methylohalomonadaceae</taxon>
        <taxon>Methylohalomonas</taxon>
    </lineage>
</organism>
<dbReference type="Proteomes" id="UP001204445">
    <property type="component" value="Unassembled WGS sequence"/>
</dbReference>
<evidence type="ECO:0000313" key="9">
    <source>
        <dbReference type="EMBL" id="MCS3902557.1"/>
    </source>
</evidence>
<dbReference type="PANTHER" id="PTHR30625:SF18">
    <property type="entry name" value="TONB2 ENERGY TRANSDUCTION SYSTEM INNER MEMBRANE COMPONENT EXBB"/>
    <property type="match status" value="1"/>
</dbReference>
<feature type="transmembrane region" description="Helical" evidence="7">
    <location>
        <begin position="129"/>
        <end position="151"/>
    </location>
</feature>
<dbReference type="RefSeq" id="WP_259054103.1">
    <property type="nucleotide sequence ID" value="NZ_JANUCT010000003.1"/>
</dbReference>
<evidence type="ECO:0000313" key="10">
    <source>
        <dbReference type="Proteomes" id="UP001204445"/>
    </source>
</evidence>
<keyword evidence="5 7" id="KW-0472">Membrane</keyword>
<keyword evidence="3 7" id="KW-0812">Transmembrane</keyword>
<dbReference type="GO" id="GO:0005886">
    <property type="term" value="C:plasma membrane"/>
    <property type="evidence" value="ECO:0007669"/>
    <property type="project" value="UniProtKB-SubCell"/>
</dbReference>
<reference evidence="9" key="1">
    <citation type="submission" date="2022-08" db="EMBL/GenBank/DDBJ databases">
        <title>Genomic Encyclopedia of Type Strains, Phase III (KMG-III): the genomes of soil and plant-associated and newly described type strains.</title>
        <authorList>
            <person name="Whitman W."/>
        </authorList>
    </citation>
    <scope>NUCLEOTIDE SEQUENCE</scope>
    <source>
        <strain evidence="9">HMT 1</strain>
    </source>
</reference>
<gene>
    <name evidence="9" type="ORF">J2T55_000561</name>
</gene>
<evidence type="ECO:0000256" key="3">
    <source>
        <dbReference type="ARBA" id="ARBA00022692"/>
    </source>
</evidence>
<evidence type="ECO:0000256" key="5">
    <source>
        <dbReference type="ARBA" id="ARBA00023136"/>
    </source>
</evidence>